<dbReference type="InterPro" id="IPR007599">
    <property type="entry name" value="DER1"/>
</dbReference>
<dbReference type="AlphaFoldDB" id="A0ABD2PQT2"/>
<evidence type="ECO:0000256" key="6">
    <source>
        <dbReference type="ARBA" id="ARBA00023136"/>
    </source>
</evidence>
<protein>
    <recommendedName>
        <fullName evidence="7">Derlin</fullName>
    </recommendedName>
</protein>
<accession>A0ABD2PQT2</accession>
<feature type="transmembrane region" description="Helical" evidence="7">
    <location>
        <begin position="18"/>
        <end position="37"/>
    </location>
</feature>
<dbReference type="Proteomes" id="UP001626550">
    <property type="component" value="Unassembled WGS sequence"/>
</dbReference>
<dbReference type="GO" id="GO:0005789">
    <property type="term" value="C:endoplasmic reticulum membrane"/>
    <property type="evidence" value="ECO:0007669"/>
    <property type="project" value="UniProtKB-SubCell"/>
</dbReference>
<comment type="function">
    <text evidence="7">May be involved in the degradation of misfolded endoplasmic reticulum (ER) luminal proteins.</text>
</comment>
<evidence type="ECO:0000256" key="2">
    <source>
        <dbReference type="ARBA" id="ARBA00008917"/>
    </source>
</evidence>
<dbReference type="Pfam" id="PF04511">
    <property type="entry name" value="DER1"/>
    <property type="match status" value="1"/>
</dbReference>
<comment type="similarity">
    <text evidence="2 7">Belongs to the derlin family.</text>
</comment>
<sequence>MDVVVHEFLNIPPVTRTYLVSCLAVTFLVEASGTLNIKIHKFIQIWRLFSSFLYFGSIDFSFVFNMLFLYRYCRWLEENWYRRKASEFLLMFLFCGVISIICATYFHLLFLGQILTMMIVYVWSRRNPLVMLEIFGLITVRAPYLPFVFFAFSFLLGSNATVDFIGIAIGHIYYFLEDIFPNQPHGFRVFVVPDRIKRLIDGNPDDSFYEPVPEAQPNDSGAGGFNWREE</sequence>
<feature type="region of interest" description="Disordered" evidence="8">
    <location>
        <begin position="207"/>
        <end position="230"/>
    </location>
</feature>
<keyword evidence="10" id="KW-1185">Reference proteome</keyword>
<comment type="caution">
    <text evidence="7">Lacks conserved residue(s) required for the propagation of feature annotation.</text>
</comment>
<feature type="transmembrane region" description="Helical" evidence="7">
    <location>
        <begin position="90"/>
        <end position="123"/>
    </location>
</feature>
<keyword evidence="6 7" id="KW-0472">Membrane</keyword>
<comment type="subcellular location">
    <subcellularLocation>
        <location evidence="1 7">Endoplasmic reticulum membrane</location>
        <topology evidence="1 7">Multi-pass membrane protein</topology>
    </subcellularLocation>
</comment>
<name>A0ABD2PQT2_9PLAT</name>
<dbReference type="SUPFAM" id="SSF144091">
    <property type="entry name" value="Rhomboid-like"/>
    <property type="match status" value="1"/>
</dbReference>
<evidence type="ECO:0000256" key="8">
    <source>
        <dbReference type="SAM" id="MobiDB-lite"/>
    </source>
</evidence>
<evidence type="ECO:0000256" key="4">
    <source>
        <dbReference type="ARBA" id="ARBA00022824"/>
    </source>
</evidence>
<evidence type="ECO:0000256" key="7">
    <source>
        <dbReference type="RuleBase" id="RU363059"/>
    </source>
</evidence>
<keyword evidence="3 7" id="KW-0812">Transmembrane</keyword>
<gene>
    <name evidence="9" type="primary">DERL2</name>
    <name evidence="9" type="ORF">Ciccas_011582</name>
</gene>
<evidence type="ECO:0000256" key="3">
    <source>
        <dbReference type="ARBA" id="ARBA00022692"/>
    </source>
</evidence>
<evidence type="ECO:0000256" key="1">
    <source>
        <dbReference type="ARBA" id="ARBA00004477"/>
    </source>
</evidence>
<proteinExistence type="inferred from homology"/>
<dbReference type="GO" id="GO:0006950">
    <property type="term" value="P:response to stress"/>
    <property type="evidence" value="ECO:0007669"/>
    <property type="project" value="UniProtKB-ARBA"/>
</dbReference>
<dbReference type="EMBL" id="JBJKFK010003481">
    <property type="protein sequence ID" value="KAL3309863.1"/>
    <property type="molecule type" value="Genomic_DNA"/>
</dbReference>
<evidence type="ECO:0000256" key="5">
    <source>
        <dbReference type="ARBA" id="ARBA00022989"/>
    </source>
</evidence>
<keyword evidence="5 7" id="KW-1133">Transmembrane helix</keyword>
<evidence type="ECO:0000313" key="9">
    <source>
        <dbReference type="EMBL" id="KAL3309863.1"/>
    </source>
</evidence>
<organism evidence="9 10">
    <name type="scientific">Cichlidogyrus casuarinus</name>
    <dbReference type="NCBI Taxonomy" id="1844966"/>
    <lineage>
        <taxon>Eukaryota</taxon>
        <taxon>Metazoa</taxon>
        <taxon>Spiralia</taxon>
        <taxon>Lophotrochozoa</taxon>
        <taxon>Platyhelminthes</taxon>
        <taxon>Monogenea</taxon>
        <taxon>Monopisthocotylea</taxon>
        <taxon>Dactylogyridea</taxon>
        <taxon>Ancyrocephalidae</taxon>
        <taxon>Cichlidogyrus</taxon>
    </lineage>
</organism>
<dbReference type="Gene3D" id="1.20.1540.10">
    <property type="entry name" value="Rhomboid-like"/>
    <property type="match status" value="1"/>
</dbReference>
<keyword evidence="4 7" id="KW-0256">Endoplasmic reticulum</keyword>
<reference evidence="9 10" key="1">
    <citation type="submission" date="2024-11" db="EMBL/GenBank/DDBJ databases">
        <title>Adaptive evolution of stress response genes in parasites aligns with host niche diversity.</title>
        <authorList>
            <person name="Hahn C."/>
            <person name="Resl P."/>
        </authorList>
    </citation>
    <scope>NUCLEOTIDE SEQUENCE [LARGE SCALE GENOMIC DNA]</scope>
    <source>
        <strain evidence="9">EGGRZ-B1_66</strain>
        <tissue evidence="9">Body</tissue>
    </source>
</reference>
<dbReference type="InterPro" id="IPR035952">
    <property type="entry name" value="Rhomboid-like_sf"/>
</dbReference>
<comment type="caution">
    <text evidence="9">The sequence shown here is derived from an EMBL/GenBank/DDBJ whole genome shotgun (WGS) entry which is preliminary data.</text>
</comment>
<feature type="transmembrane region" description="Helical" evidence="7">
    <location>
        <begin position="49"/>
        <end position="70"/>
    </location>
</feature>
<dbReference type="PANTHER" id="PTHR11009">
    <property type="entry name" value="DER1-LIKE PROTEIN, DERLIN"/>
    <property type="match status" value="1"/>
</dbReference>
<evidence type="ECO:0000313" key="10">
    <source>
        <dbReference type="Proteomes" id="UP001626550"/>
    </source>
</evidence>